<protein>
    <submittedName>
        <fullName evidence="2">Uncharacterized protein</fullName>
    </submittedName>
</protein>
<dbReference type="Proteomes" id="UP001586593">
    <property type="component" value="Unassembled WGS sequence"/>
</dbReference>
<keyword evidence="3" id="KW-1185">Reference proteome</keyword>
<evidence type="ECO:0000313" key="2">
    <source>
        <dbReference type="EMBL" id="KAL1840492.1"/>
    </source>
</evidence>
<name>A0ABR3VFA7_9PEZI</name>
<accession>A0ABR3VFA7</accession>
<comment type="caution">
    <text evidence="2">The sequence shown here is derived from an EMBL/GenBank/DDBJ whole genome shotgun (WGS) entry which is preliminary data.</text>
</comment>
<organism evidence="2 3">
    <name type="scientific">Phialemonium thermophilum</name>
    <dbReference type="NCBI Taxonomy" id="223376"/>
    <lineage>
        <taxon>Eukaryota</taxon>
        <taxon>Fungi</taxon>
        <taxon>Dikarya</taxon>
        <taxon>Ascomycota</taxon>
        <taxon>Pezizomycotina</taxon>
        <taxon>Sordariomycetes</taxon>
        <taxon>Sordariomycetidae</taxon>
        <taxon>Cephalothecales</taxon>
        <taxon>Cephalothecaceae</taxon>
        <taxon>Phialemonium</taxon>
    </lineage>
</organism>
<proteinExistence type="predicted"/>
<gene>
    <name evidence="2" type="ORF">VTK73DRAFT_3733</name>
</gene>
<evidence type="ECO:0000313" key="3">
    <source>
        <dbReference type="Proteomes" id="UP001586593"/>
    </source>
</evidence>
<reference evidence="2 3" key="1">
    <citation type="journal article" date="2024" name="Commun. Biol.">
        <title>Comparative genomic analysis of thermophilic fungi reveals convergent evolutionary adaptations and gene losses.</title>
        <authorList>
            <person name="Steindorff A.S."/>
            <person name="Aguilar-Pontes M.V."/>
            <person name="Robinson A.J."/>
            <person name="Andreopoulos B."/>
            <person name="LaButti K."/>
            <person name="Kuo A."/>
            <person name="Mondo S."/>
            <person name="Riley R."/>
            <person name="Otillar R."/>
            <person name="Haridas S."/>
            <person name="Lipzen A."/>
            <person name="Grimwood J."/>
            <person name="Schmutz J."/>
            <person name="Clum A."/>
            <person name="Reid I.D."/>
            <person name="Moisan M.C."/>
            <person name="Butler G."/>
            <person name="Nguyen T.T.M."/>
            <person name="Dewar K."/>
            <person name="Conant G."/>
            <person name="Drula E."/>
            <person name="Henrissat B."/>
            <person name="Hansel C."/>
            <person name="Singer S."/>
            <person name="Hutchinson M.I."/>
            <person name="de Vries R.P."/>
            <person name="Natvig D.O."/>
            <person name="Powell A.J."/>
            <person name="Tsang A."/>
            <person name="Grigoriev I.V."/>
        </authorList>
    </citation>
    <scope>NUCLEOTIDE SEQUENCE [LARGE SCALE GENOMIC DNA]</scope>
    <source>
        <strain evidence="2 3">ATCC 24622</strain>
    </source>
</reference>
<feature type="region of interest" description="Disordered" evidence="1">
    <location>
        <begin position="111"/>
        <end position="130"/>
    </location>
</feature>
<evidence type="ECO:0000256" key="1">
    <source>
        <dbReference type="SAM" id="MobiDB-lite"/>
    </source>
</evidence>
<dbReference type="EMBL" id="JAZHXJ010002197">
    <property type="protein sequence ID" value="KAL1840492.1"/>
    <property type="molecule type" value="Genomic_DNA"/>
</dbReference>
<feature type="region of interest" description="Disordered" evidence="1">
    <location>
        <begin position="41"/>
        <end position="75"/>
    </location>
</feature>
<sequence length="259" mass="28875">MRNLRDFRVVFQTADNPGEGPGKVSRWIEKLFGHRLESHRKPHTDQIIRVADSMSRRSPTRQDGPARTPKDRADSLLDSPAVLAIDHHSQPPMRQDSLAGSVSPLGMEAIGPLPIRGPRRPRHPGEVGGVRPRREIDCLHRPGYFSRQALRSLAESDRMSRDASVSYEVLAFSGRPRMAAASFAERRDPWRGEVCSEGAGRVTEPLSGVGEYRQGDLVWERKDKSGSGTSRSSRTRYAYNSAAGPNMLAAMRQDRIRLS</sequence>